<evidence type="ECO:0000256" key="1">
    <source>
        <dbReference type="ARBA" id="ARBA00004202"/>
    </source>
</evidence>
<dbReference type="InterPro" id="IPR017871">
    <property type="entry name" value="ABC_transporter-like_CS"/>
</dbReference>
<dbReference type="PANTHER" id="PTHR42711:SF17">
    <property type="entry name" value="ABC TRANSPORTER ATP-BINDING PROTEIN"/>
    <property type="match status" value="1"/>
</dbReference>
<dbReference type="Gene3D" id="3.40.50.300">
    <property type="entry name" value="P-loop containing nucleotide triphosphate hydrolases"/>
    <property type="match status" value="1"/>
</dbReference>
<accession>A0ABW1VIB7</accession>
<evidence type="ECO:0000259" key="6">
    <source>
        <dbReference type="PROSITE" id="PS50893"/>
    </source>
</evidence>
<comment type="subcellular location">
    <subcellularLocation>
        <location evidence="1">Cell membrane</location>
        <topology evidence="1">Peripheral membrane protein</topology>
    </subcellularLocation>
</comment>
<dbReference type="Pfam" id="PF00005">
    <property type="entry name" value="ABC_tran"/>
    <property type="match status" value="1"/>
</dbReference>
<name>A0ABW1VIB7_9MICO</name>
<evidence type="ECO:0000256" key="5">
    <source>
        <dbReference type="ARBA" id="ARBA00023251"/>
    </source>
</evidence>
<dbReference type="PROSITE" id="PS00211">
    <property type="entry name" value="ABC_TRANSPORTER_1"/>
    <property type="match status" value="1"/>
</dbReference>
<dbReference type="InterPro" id="IPR003593">
    <property type="entry name" value="AAA+_ATPase"/>
</dbReference>
<dbReference type="RefSeq" id="WP_386732444.1">
    <property type="nucleotide sequence ID" value="NZ_JBHSTP010000003.1"/>
</dbReference>
<evidence type="ECO:0000313" key="7">
    <source>
        <dbReference type="EMBL" id="MFC6357062.1"/>
    </source>
</evidence>
<dbReference type="PROSITE" id="PS50893">
    <property type="entry name" value="ABC_TRANSPORTER_2"/>
    <property type="match status" value="1"/>
</dbReference>
<dbReference type="PANTHER" id="PTHR42711">
    <property type="entry name" value="ABC TRANSPORTER ATP-BINDING PROTEIN"/>
    <property type="match status" value="1"/>
</dbReference>
<organism evidence="7 8">
    <name type="scientific">Luethyella okanaganae</name>
    <dbReference type="NCBI Taxonomy" id="69372"/>
    <lineage>
        <taxon>Bacteria</taxon>
        <taxon>Bacillati</taxon>
        <taxon>Actinomycetota</taxon>
        <taxon>Actinomycetes</taxon>
        <taxon>Micrococcales</taxon>
        <taxon>Microbacteriaceae</taxon>
        <taxon>Luethyella</taxon>
    </lineage>
</organism>
<keyword evidence="4 7" id="KW-0067">ATP-binding</keyword>
<comment type="caution">
    <text evidence="7">The sequence shown here is derived from an EMBL/GenBank/DDBJ whole genome shotgun (WGS) entry which is preliminary data.</text>
</comment>
<dbReference type="InterPro" id="IPR003439">
    <property type="entry name" value="ABC_transporter-like_ATP-bd"/>
</dbReference>
<protein>
    <submittedName>
        <fullName evidence="7">ABC transporter ATP-binding protein</fullName>
    </submittedName>
</protein>
<evidence type="ECO:0000256" key="4">
    <source>
        <dbReference type="ARBA" id="ARBA00022840"/>
    </source>
</evidence>
<dbReference type="InterPro" id="IPR027417">
    <property type="entry name" value="P-loop_NTPase"/>
</dbReference>
<evidence type="ECO:0000256" key="3">
    <source>
        <dbReference type="ARBA" id="ARBA00022741"/>
    </source>
</evidence>
<keyword evidence="5" id="KW-0046">Antibiotic resistance</keyword>
<dbReference type="Proteomes" id="UP001596306">
    <property type="component" value="Unassembled WGS sequence"/>
</dbReference>
<gene>
    <name evidence="7" type="ORF">ACFQB0_13200</name>
</gene>
<keyword evidence="3" id="KW-0547">Nucleotide-binding</keyword>
<dbReference type="InterPro" id="IPR050763">
    <property type="entry name" value="ABC_transporter_ATP-binding"/>
</dbReference>
<feature type="domain" description="ABC transporter" evidence="6">
    <location>
        <begin position="5"/>
        <end position="228"/>
    </location>
</feature>
<proteinExistence type="predicted"/>
<sequence length="292" mass="31074">MDALIEVTHVSKHYGPVRALSDVSLHMGRGEIVGVMGPNGSGKSTLISLVVGLARPQSGSVRVLGRDPLHHTTRAELGVCLQDIDFPATLTIFEILRFVAAHYASPIPTARLLDEFGLNDLRKRTPQKLSGGQRRRLAVACAFAGNPELVVLDEPSAGLDIEHRSLLWQGINAFADGGGSILITSHVPDEVQRLSRRVVLLSQGEVVADGPAAEAVRAIGSHRVAFAGTWPDGTSIPVENRATRDGQNITLTNHADSLVADLAQAGVDPRSITATPADLEDVILILAARSRQ</sequence>
<dbReference type="GO" id="GO:0005524">
    <property type="term" value="F:ATP binding"/>
    <property type="evidence" value="ECO:0007669"/>
    <property type="project" value="UniProtKB-KW"/>
</dbReference>
<reference evidence="8" key="1">
    <citation type="journal article" date="2019" name="Int. J. Syst. Evol. Microbiol.">
        <title>The Global Catalogue of Microorganisms (GCM) 10K type strain sequencing project: providing services to taxonomists for standard genome sequencing and annotation.</title>
        <authorList>
            <consortium name="The Broad Institute Genomics Platform"/>
            <consortium name="The Broad Institute Genome Sequencing Center for Infectious Disease"/>
            <person name="Wu L."/>
            <person name="Ma J."/>
        </authorList>
    </citation>
    <scope>NUCLEOTIDE SEQUENCE [LARGE SCALE GENOMIC DNA]</scope>
    <source>
        <strain evidence="8">CCUG 43304</strain>
    </source>
</reference>
<dbReference type="EMBL" id="JBHSTP010000003">
    <property type="protein sequence ID" value="MFC6357062.1"/>
    <property type="molecule type" value="Genomic_DNA"/>
</dbReference>
<evidence type="ECO:0000256" key="2">
    <source>
        <dbReference type="ARBA" id="ARBA00022448"/>
    </source>
</evidence>
<evidence type="ECO:0000313" key="8">
    <source>
        <dbReference type="Proteomes" id="UP001596306"/>
    </source>
</evidence>
<dbReference type="SUPFAM" id="SSF52540">
    <property type="entry name" value="P-loop containing nucleoside triphosphate hydrolases"/>
    <property type="match status" value="1"/>
</dbReference>
<keyword evidence="2" id="KW-0813">Transport</keyword>
<keyword evidence="8" id="KW-1185">Reference proteome</keyword>
<dbReference type="CDD" id="cd03230">
    <property type="entry name" value="ABC_DR_subfamily_A"/>
    <property type="match status" value="1"/>
</dbReference>
<dbReference type="SMART" id="SM00382">
    <property type="entry name" value="AAA"/>
    <property type="match status" value="1"/>
</dbReference>